<dbReference type="Proteomes" id="UP000295701">
    <property type="component" value="Unassembled WGS sequence"/>
</dbReference>
<evidence type="ECO:0000313" key="6">
    <source>
        <dbReference type="EMBL" id="TDL79368.1"/>
    </source>
</evidence>
<dbReference type="GO" id="GO:0000270">
    <property type="term" value="P:peptidoglycan metabolic process"/>
    <property type="evidence" value="ECO:0007669"/>
    <property type="project" value="InterPro"/>
</dbReference>
<dbReference type="SUPFAM" id="SSF53955">
    <property type="entry name" value="Lysozyme-like"/>
    <property type="match status" value="1"/>
</dbReference>
<dbReference type="EMBL" id="SNAA01000010">
    <property type="protein sequence ID" value="TDL79368.1"/>
    <property type="molecule type" value="Genomic_DNA"/>
</dbReference>
<gene>
    <name evidence="6" type="ORF">E2L08_10090</name>
</gene>
<dbReference type="SUPFAM" id="SSF48435">
    <property type="entry name" value="Bacterial muramidases"/>
    <property type="match status" value="1"/>
</dbReference>
<comment type="caution">
    <text evidence="6">The sequence shown here is derived from an EMBL/GenBank/DDBJ whole genome shotgun (WGS) entry which is preliminary data.</text>
</comment>
<dbReference type="Pfam" id="PF01464">
    <property type="entry name" value="SLT"/>
    <property type="match status" value="1"/>
</dbReference>
<evidence type="ECO:0000256" key="4">
    <source>
        <dbReference type="SAM" id="SignalP"/>
    </source>
</evidence>
<dbReference type="PROSITE" id="PS51257">
    <property type="entry name" value="PROKAR_LIPOPROTEIN"/>
    <property type="match status" value="1"/>
</dbReference>
<sequence length="665" mass="71973">MTRHAASLQAMITRISLFAALVAACLSFGQSASAQLALPRDGTDPSSGIAAALDELRGGSWLGAQEAAARAGPVAADIVEWMYLREGFGTFERARDLLARRPDWPGLARLRVQAEGLLPQGPLRESVARDVIAFFDGADPESGAGTLALVEAYRALGRDSDAEAQAALAWVDRSMTAGAESRLLELYPDTLAPLEQRRAEALFWDRAGNALARSVARLEGDVRDRLEARIAARGGSAPDQVDPRFRTDPGVVYEAFRRAYGRDQYDTAVEIALGASVSRDTLGDPASWGYARRDLTRWLMREGDYDRAYALASTNWMDGGRDFADAEWLAGYIALRFLDQPERALEHFKRFRADVVTPISLGRAGYWLGRAHLALGQTEEAAEAFTFGAQYQTSFYGLLAAESAGLPLDPELVGAQVYPALEDTSFAGSSVLEAGLLLQAAGERDLAETFLTHLAEGLPEAEAGTLGDLVLSLGEPHLALLIAKAVANNGITLPRAYFPVIDPGLDRIPIASELMLAIARRESEFDPGVSSGVGARGLMQLMPGTAREVAAELGLTYSADRLFTDPSYNATLGTAYLAGLIRRFGDNPVLVGAGYNAGPGRPLRWMRERGDPRAPDVDVIDWIEHIPFDETRNYAMRVPESLPVYRARLTGQTGPVRFTEMLKGQ</sequence>
<evidence type="ECO:0000259" key="5">
    <source>
        <dbReference type="Pfam" id="PF01464"/>
    </source>
</evidence>
<dbReference type="InterPro" id="IPR000189">
    <property type="entry name" value="Transglyc_AS"/>
</dbReference>
<dbReference type="InterPro" id="IPR008258">
    <property type="entry name" value="Transglycosylase_SLT_dom_1"/>
</dbReference>
<evidence type="ECO:0000256" key="2">
    <source>
        <dbReference type="ARBA" id="ARBA00009387"/>
    </source>
</evidence>
<dbReference type="PROSITE" id="PS00922">
    <property type="entry name" value="TRANSGLYCOSYLASE"/>
    <property type="match status" value="1"/>
</dbReference>
<dbReference type="InterPro" id="IPR008939">
    <property type="entry name" value="Lytic_TGlycosylase_superhlx_U"/>
</dbReference>
<keyword evidence="3 4" id="KW-0732">Signal</keyword>
<dbReference type="Gene3D" id="1.25.20.10">
    <property type="entry name" value="Bacterial muramidases"/>
    <property type="match status" value="1"/>
</dbReference>
<evidence type="ECO:0000256" key="3">
    <source>
        <dbReference type="ARBA" id="ARBA00022729"/>
    </source>
</evidence>
<keyword evidence="7" id="KW-1185">Reference proteome</keyword>
<reference evidence="6 7" key="1">
    <citation type="submission" date="2019-03" db="EMBL/GenBank/DDBJ databases">
        <title>Primorskyibacter sp. SS33 isolated from sediments.</title>
        <authorList>
            <person name="Xunke S."/>
        </authorList>
    </citation>
    <scope>NUCLEOTIDE SEQUENCE [LARGE SCALE GENOMIC DNA]</scope>
    <source>
        <strain evidence="6 7">SS33</strain>
    </source>
</reference>
<dbReference type="CDD" id="cd13401">
    <property type="entry name" value="Slt70-like"/>
    <property type="match status" value="1"/>
</dbReference>
<accession>A0A4R6AAL7</accession>
<comment type="similarity">
    <text evidence="2">Belongs to the virb1 family.</text>
</comment>
<feature type="domain" description="Transglycosylase SLT" evidence="5">
    <location>
        <begin position="510"/>
        <end position="611"/>
    </location>
</feature>
<organism evidence="6 7">
    <name type="scientific">Palleronia sediminis</name>
    <dbReference type="NCBI Taxonomy" id="2547833"/>
    <lineage>
        <taxon>Bacteria</taxon>
        <taxon>Pseudomonadati</taxon>
        <taxon>Pseudomonadota</taxon>
        <taxon>Alphaproteobacteria</taxon>
        <taxon>Rhodobacterales</taxon>
        <taxon>Roseobacteraceae</taxon>
        <taxon>Palleronia</taxon>
    </lineage>
</organism>
<dbReference type="OrthoDB" id="9815002at2"/>
<dbReference type="Gene3D" id="1.10.530.10">
    <property type="match status" value="1"/>
</dbReference>
<name>A0A4R6AAL7_9RHOB</name>
<dbReference type="PANTHER" id="PTHR37423">
    <property type="entry name" value="SOLUBLE LYTIC MUREIN TRANSGLYCOSYLASE-RELATED"/>
    <property type="match status" value="1"/>
</dbReference>
<feature type="signal peptide" evidence="4">
    <location>
        <begin position="1"/>
        <end position="34"/>
    </location>
</feature>
<dbReference type="GO" id="GO:0004553">
    <property type="term" value="F:hydrolase activity, hydrolyzing O-glycosyl compounds"/>
    <property type="evidence" value="ECO:0007669"/>
    <property type="project" value="InterPro"/>
</dbReference>
<proteinExistence type="inferred from homology"/>
<dbReference type="GO" id="GO:0042597">
    <property type="term" value="C:periplasmic space"/>
    <property type="evidence" value="ECO:0007669"/>
    <property type="project" value="InterPro"/>
</dbReference>
<protein>
    <submittedName>
        <fullName evidence="6">Lytic transglycosylase domain-containing protein</fullName>
    </submittedName>
</protein>
<feature type="chain" id="PRO_5020411989" evidence="4">
    <location>
        <begin position="35"/>
        <end position="665"/>
    </location>
</feature>
<evidence type="ECO:0000313" key="7">
    <source>
        <dbReference type="Proteomes" id="UP000295701"/>
    </source>
</evidence>
<evidence type="ECO:0000256" key="1">
    <source>
        <dbReference type="ARBA" id="ARBA00007734"/>
    </source>
</evidence>
<comment type="similarity">
    <text evidence="1">Belongs to the transglycosylase Slt family.</text>
</comment>
<dbReference type="GO" id="GO:0008933">
    <property type="term" value="F:peptidoglycan lytic transglycosylase activity"/>
    <property type="evidence" value="ECO:0007669"/>
    <property type="project" value="InterPro"/>
</dbReference>
<dbReference type="AlphaFoldDB" id="A0A4R6AAL7"/>
<dbReference type="InterPro" id="IPR023346">
    <property type="entry name" value="Lysozyme-like_dom_sf"/>
</dbReference>
<dbReference type="GO" id="GO:0016020">
    <property type="term" value="C:membrane"/>
    <property type="evidence" value="ECO:0007669"/>
    <property type="project" value="InterPro"/>
</dbReference>
<dbReference type="PANTHER" id="PTHR37423:SF2">
    <property type="entry name" value="MEMBRANE-BOUND LYTIC MUREIN TRANSGLYCOSYLASE C"/>
    <property type="match status" value="1"/>
</dbReference>